<accession>A0A645GJ96</accession>
<keyword evidence="1" id="KW-0255">Endonuclease</keyword>
<reference evidence="1" key="1">
    <citation type="submission" date="2019-08" db="EMBL/GenBank/DDBJ databases">
        <authorList>
            <person name="Kucharzyk K."/>
            <person name="Murdoch R.W."/>
            <person name="Higgins S."/>
            <person name="Loffler F."/>
        </authorList>
    </citation>
    <scope>NUCLEOTIDE SEQUENCE</scope>
</reference>
<protein>
    <submittedName>
        <fullName evidence="1">Endonuclease MutS2</fullName>
        <ecNumber evidence="1">3.1.-.-</ecNumber>
    </submittedName>
</protein>
<dbReference type="GO" id="GO:0016787">
    <property type="term" value="F:hydrolase activity"/>
    <property type="evidence" value="ECO:0007669"/>
    <property type="project" value="UniProtKB-KW"/>
</dbReference>
<dbReference type="GO" id="GO:0004519">
    <property type="term" value="F:endonuclease activity"/>
    <property type="evidence" value="ECO:0007669"/>
    <property type="project" value="UniProtKB-KW"/>
</dbReference>
<dbReference type="AlphaFoldDB" id="A0A645GJ96"/>
<gene>
    <name evidence="1" type="primary">mutS2_58</name>
    <name evidence="1" type="ORF">SDC9_171186</name>
</gene>
<dbReference type="EMBL" id="VSSQ01072397">
    <property type="protein sequence ID" value="MPN23793.1"/>
    <property type="molecule type" value="Genomic_DNA"/>
</dbReference>
<organism evidence="1">
    <name type="scientific">bioreactor metagenome</name>
    <dbReference type="NCBI Taxonomy" id="1076179"/>
    <lineage>
        <taxon>unclassified sequences</taxon>
        <taxon>metagenomes</taxon>
        <taxon>ecological metagenomes</taxon>
    </lineage>
</organism>
<dbReference type="Gene3D" id="3.40.50.300">
    <property type="entry name" value="P-loop containing nucleotide triphosphate hydrolases"/>
    <property type="match status" value="1"/>
</dbReference>
<dbReference type="InterPro" id="IPR027417">
    <property type="entry name" value="P-loop_NTPase"/>
</dbReference>
<name>A0A645GJ96_9ZZZZ</name>
<dbReference type="EC" id="3.1.-.-" evidence="1"/>
<keyword evidence="1" id="KW-0378">Hydrolase</keyword>
<keyword evidence="1" id="KW-0540">Nuclease</keyword>
<proteinExistence type="predicted"/>
<evidence type="ECO:0000313" key="1">
    <source>
        <dbReference type="EMBL" id="MPN23793.1"/>
    </source>
</evidence>
<sequence length="131" mass="14952">MLRLNTTIDNTRQHISQLVLIDELARTTNPTEGKAIVCGILDFFIQHNVQSLITTHYGIDMPCRKLRVKGFTENKNNEKITIDNINSFIDYSLEETAEKEVPHEAIKIAEIIGVNAAILERTKKYLKNDVQ</sequence>
<comment type="caution">
    <text evidence="1">The sequence shown here is derived from an EMBL/GenBank/DDBJ whole genome shotgun (WGS) entry which is preliminary data.</text>
</comment>